<evidence type="ECO:0000256" key="11">
    <source>
        <dbReference type="ARBA" id="ARBA00044668"/>
    </source>
</evidence>
<name>A0AAD7XMR1_9STRA</name>
<dbReference type="GO" id="GO:0016020">
    <property type="term" value="C:membrane"/>
    <property type="evidence" value="ECO:0007669"/>
    <property type="project" value="UniProtKB-SubCell"/>
</dbReference>
<evidence type="ECO:0000256" key="8">
    <source>
        <dbReference type="ARBA" id="ARBA00044648"/>
    </source>
</evidence>
<feature type="transmembrane region" description="Helical" evidence="15">
    <location>
        <begin position="242"/>
        <end position="264"/>
    </location>
</feature>
<protein>
    <recommendedName>
        <fullName evidence="13">Hexose transporter 1</fullName>
    </recommendedName>
</protein>
<evidence type="ECO:0000256" key="6">
    <source>
        <dbReference type="ARBA" id="ARBA00023136"/>
    </source>
</evidence>
<dbReference type="EMBL" id="JAQMWT010000330">
    <property type="protein sequence ID" value="KAJ8604517.1"/>
    <property type="molecule type" value="Genomic_DNA"/>
</dbReference>
<evidence type="ECO:0000313" key="17">
    <source>
        <dbReference type="EMBL" id="KAJ8604517.1"/>
    </source>
</evidence>
<comment type="catalytic activity">
    <reaction evidence="9">
        <text>D-xylose(out) = D-xylose(in)</text>
        <dbReference type="Rhea" id="RHEA:78427"/>
        <dbReference type="ChEBI" id="CHEBI:53455"/>
    </reaction>
    <physiologicalReaction direction="left-to-right" evidence="9">
        <dbReference type="Rhea" id="RHEA:78428"/>
    </physiologicalReaction>
</comment>
<keyword evidence="6 15" id="KW-0472">Membrane</keyword>
<sequence>MLSGRGLQRGYSYDAVGGHTELPVRGIRATQSMSTLTTSYVEARSTLYAELPFVAAAGMGGKTRALVRNLSTRYPDDTEFAPRTGSMLRLSSRTSFATTEATAVELELSHDYVTWAMLAAAGVAAISQFLCGFNTSVMNAPEKQVFPGHATAEWSLAVAAFAVGGPVGALAAGSVANHQGRKPALVVDGLLFLGGGLVTSLAPSMSALAVGRFVVGVASGFSSVLVPLYLGELAPPVLRGAFGTMTQFALVLGILASDLLAFWPHLRWRVLFAVSPILAALQLVGAGFFLFESPRWLLDKNVASTQARDALAALYGLIDPEEVEMEVDHIAGANVKCKLRGERSTACDPQTHKAWADLFQNDAVRPVLLSCVIIHLAQQLCGINAVFYYSTLFFDGVIDNPLLGTALVAAVNVAATWLAIILMDRCGRKTLLACSSAGMLACVVAITFSLLGVLPDLASLAAVMAYVSFFEIGLGPIPWLIVAEMFELRHVDAAQSIASQVNWLANFVVGLTFPYLVAFLGPWCFLPFGLVLALTLTFVSYSLPETRGASVAEIQAAMTSHPTHYPLPAYKTTPT</sequence>
<gene>
    <name evidence="17" type="ORF">CTAYLR_000931</name>
</gene>
<comment type="catalytic activity">
    <reaction evidence="8">
        <text>D-glucose(out) = D-glucose(in)</text>
        <dbReference type="Rhea" id="RHEA:60376"/>
        <dbReference type="ChEBI" id="CHEBI:4167"/>
    </reaction>
    <physiologicalReaction direction="left-to-right" evidence="8">
        <dbReference type="Rhea" id="RHEA:60377"/>
    </physiologicalReaction>
</comment>
<dbReference type="PROSITE" id="PS00217">
    <property type="entry name" value="SUGAR_TRANSPORT_2"/>
    <property type="match status" value="1"/>
</dbReference>
<evidence type="ECO:0000256" key="7">
    <source>
        <dbReference type="ARBA" id="ARBA00044637"/>
    </source>
</evidence>
<evidence type="ECO:0000313" key="18">
    <source>
        <dbReference type="Proteomes" id="UP001230188"/>
    </source>
</evidence>
<evidence type="ECO:0000256" key="12">
    <source>
        <dbReference type="ARBA" id="ARBA00044710"/>
    </source>
</evidence>
<dbReference type="InterPro" id="IPR036259">
    <property type="entry name" value="MFS_trans_sf"/>
</dbReference>
<comment type="subunit">
    <text evidence="2">Homodimer.</text>
</comment>
<dbReference type="Gene3D" id="1.20.1250.20">
    <property type="entry name" value="MFS general substrate transporter like domains"/>
    <property type="match status" value="1"/>
</dbReference>
<feature type="transmembrane region" description="Helical" evidence="15">
    <location>
        <begin position="503"/>
        <end position="520"/>
    </location>
</feature>
<comment type="catalytic activity">
    <reaction evidence="12">
        <text>D-fructose(out) = D-fructose(in)</text>
        <dbReference type="Rhea" id="RHEA:60372"/>
        <dbReference type="ChEBI" id="CHEBI:37721"/>
    </reaction>
    <physiologicalReaction direction="left-to-right" evidence="12">
        <dbReference type="Rhea" id="RHEA:60373"/>
    </physiologicalReaction>
</comment>
<feature type="transmembrane region" description="Helical" evidence="15">
    <location>
        <begin position="155"/>
        <end position="173"/>
    </location>
</feature>
<evidence type="ECO:0000256" key="4">
    <source>
        <dbReference type="ARBA" id="ARBA00022692"/>
    </source>
</evidence>
<keyword evidence="18" id="KW-1185">Reference proteome</keyword>
<accession>A0AAD7XMR1</accession>
<dbReference type="Proteomes" id="UP001230188">
    <property type="component" value="Unassembled WGS sequence"/>
</dbReference>
<comment type="caution">
    <text evidence="17">The sequence shown here is derived from an EMBL/GenBank/DDBJ whole genome shotgun (WGS) entry which is preliminary data.</text>
</comment>
<evidence type="ECO:0000259" key="16">
    <source>
        <dbReference type="PROSITE" id="PS50850"/>
    </source>
</evidence>
<keyword evidence="4 15" id="KW-0812">Transmembrane</keyword>
<feature type="transmembrane region" description="Helical" evidence="15">
    <location>
        <begin position="185"/>
        <end position="203"/>
    </location>
</feature>
<keyword evidence="3 14" id="KW-0813">Transport</keyword>
<organism evidence="17 18">
    <name type="scientific">Chrysophaeum taylorii</name>
    <dbReference type="NCBI Taxonomy" id="2483200"/>
    <lineage>
        <taxon>Eukaryota</taxon>
        <taxon>Sar</taxon>
        <taxon>Stramenopiles</taxon>
        <taxon>Ochrophyta</taxon>
        <taxon>Pelagophyceae</taxon>
        <taxon>Pelagomonadales</taxon>
        <taxon>Pelagomonadaceae</taxon>
        <taxon>Chrysophaeum</taxon>
    </lineage>
</organism>
<feature type="transmembrane region" description="Helical" evidence="15">
    <location>
        <begin position="402"/>
        <end position="423"/>
    </location>
</feature>
<dbReference type="PANTHER" id="PTHR23503">
    <property type="entry name" value="SOLUTE CARRIER FAMILY 2"/>
    <property type="match status" value="1"/>
</dbReference>
<dbReference type="PRINTS" id="PR00171">
    <property type="entry name" value="SUGRTRNSPORT"/>
</dbReference>
<dbReference type="NCBIfam" id="TIGR00879">
    <property type="entry name" value="SP"/>
    <property type="match status" value="1"/>
</dbReference>
<evidence type="ECO:0000256" key="15">
    <source>
        <dbReference type="SAM" id="Phobius"/>
    </source>
</evidence>
<dbReference type="InterPro" id="IPR020846">
    <property type="entry name" value="MFS_dom"/>
</dbReference>
<comment type="catalytic activity">
    <reaction evidence="10">
        <text>D-mannose(out) = D-mannose(in)</text>
        <dbReference type="Rhea" id="RHEA:78391"/>
        <dbReference type="ChEBI" id="CHEBI:4208"/>
    </reaction>
    <physiologicalReaction direction="left-to-right" evidence="10">
        <dbReference type="Rhea" id="RHEA:78392"/>
    </physiologicalReaction>
</comment>
<evidence type="ECO:0000256" key="3">
    <source>
        <dbReference type="ARBA" id="ARBA00022448"/>
    </source>
</evidence>
<proteinExistence type="inferred from homology"/>
<evidence type="ECO:0000256" key="2">
    <source>
        <dbReference type="ARBA" id="ARBA00011738"/>
    </source>
</evidence>
<dbReference type="InterPro" id="IPR005828">
    <property type="entry name" value="MFS_sugar_transport-like"/>
</dbReference>
<dbReference type="PROSITE" id="PS50850">
    <property type="entry name" value="MFS"/>
    <property type="match status" value="1"/>
</dbReference>
<evidence type="ECO:0000256" key="10">
    <source>
        <dbReference type="ARBA" id="ARBA00044662"/>
    </source>
</evidence>
<feature type="transmembrane region" description="Helical" evidence="15">
    <location>
        <begin position="460"/>
        <end position="482"/>
    </location>
</feature>
<feature type="transmembrane region" description="Helical" evidence="15">
    <location>
        <begin position="209"/>
        <end position="230"/>
    </location>
</feature>
<comment type="catalytic activity">
    <reaction evidence="7">
        <text>D-galactose(in) = D-galactose(out)</text>
        <dbReference type="Rhea" id="RHEA:34915"/>
        <dbReference type="ChEBI" id="CHEBI:4139"/>
    </reaction>
    <physiologicalReaction direction="right-to-left" evidence="7">
        <dbReference type="Rhea" id="RHEA:34917"/>
    </physiologicalReaction>
</comment>
<comment type="subcellular location">
    <subcellularLocation>
        <location evidence="1">Membrane</location>
        <topology evidence="1">Multi-pass membrane protein</topology>
    </subcellularLocation>
</comment>
<feature type="transmembrane region" description="Helical" evidence="15">
    <location>
        <begin position="112"/>
        <end position="135"/>
    </location>
</feature>
<dbReference type="GO" id="GO:0015149">
    <property type="term" value="F:hexose transmembrane transporter activity"/>
    <property type="evidence" value="ECO:0007669"/>
    <property type="project" value="TreeGrafter"/>
</dbReference>
<feature type="transmembrane region" description="Helical" evidence="15">
    <location>
        <begin position="430"/>
        <end position="454"/>
    </location>
</feature>
<dbReference type="Pfam" id="PF00083">
    <property type="entry name" value="Sugar_tr"/>
    <property type="match status" value="1"/>
</dbReference>
<dbReference type="InterPro" id="IPR005829">
    <property type="entry name" value="Sugar_transporter_CS"/>
</dbReference>
<comment type="similarity">
    <text evidence="14">Belongs to the major facilitator superfamily. Sugar transporter (TC 2.A.1.1) family.</text>
</comment>
<feature type="transmembrane region" description="Helical" evidence="15">
    <location>
        <begin position="270"/>
        <end position="291"/>
    </location>
</feature>
<evidence type="ECO:0000256" key="13">
    <source>
        <dbReference type="ARBA" id="ARBA00044780"/>
    </source>
</evidence>
<keyword evidence="5 15" id="KW-1133">Transmembrane helix</keyword>
<feature type="domain" description="Major facilitator superfamily (MFS) profile" evidence="16">
    <location>
        <begin position="116"/>
        <end position="547"/>
    </location>
</feature>
<evidence type="ECO:0000256" key="14">
    <source>
        <dbReference type="RuleBase" id="RU003346"/>
    </source>
</evidence>
<evidence type="ECO:0000256" key="1">
    <source>
        <dbReference type="ARBA" id="ARBA00004141"/>
    </source>
</evidence>
<evidence type="ECO:0000256" key="9">
    <source>
        <dbReference type="ARBA" id="ARBA00044656"/>
    </source>
</evidence>
<evidence type="ECO:0000256" key="5">
    <source>
        <dbReference type="ARBA" id="ARBA00022989"/>
    </source>
</evidence>
<dbReference type="InterPro" id="IPR003663">
    <property type="entry name" value="Sugar/inositol_transpt"/>
</dbReference>
<dbReference type="SUPFAM" id="SSF103473">
    <property type="entry name" value="MFS general substrate transporter"/>
    <property type="match status" value="1"/>
</dbReference>
<reference evidence="17" key="1">
    <citation type="submission" date="2023-01" db="EMBL/GenBank/DDBJ databases">
        <title>Metagenome sequencing of chrysophaentin producing Chrysophaeum taylorii.</title>
        <authorList>
            <person name="Davison J."/>
            <person name="Bewley C."/>
        </authorList>
    </citation>
    <scope>NUCLEOTIDE SEQUENCE</scope>
    <source>
        <strain evidence="17">NIES-1699</strain>
    </source>
</reference>
<dbReference type="AlphaFoldDB" id="A0AAD7XMR1"/>
<dbReference type="InterPro" id="IPR045263">
    <property type="entry name" value="GLUT"/>
</dbReference>
<comment type="catalytic activity">
    <reaction evidence="11">
        <text>D-glucosamine(out) = D-glucosamine(in)</text>
        <dbReference type="Rhea" id="RHEA:78423"/>
        <dbReference type="ChEBI" id="CHEBI:58723"/>
    </reaction>
    <physiologicalReaction direction="left-to-right" evidence="11">
        <dbReference type="Rhea" id="RHEA:78424"/>
    </physiologicalReaction>
</comment>
<dbReference type="PANTHER" id="PTHR23503:SF8">
    <property type="entry name" value="FACILITATED GLUCOSE TRANSPORTER PROTEIN 1"/>
    <property type="match status" value="1"/>
</dbReference>